<dbReference type="OrthoDB" id="202727at2759"/>
<accession>A0A835Z8Z3</accession>
<sequence>MQKWAPARKGDFRQEGSGWAFAAPVAAFKAGNLDAVACLEVTEEDGITIAWLCENPSYLGVPGNSIAWLVKGIETLVGKRLDMAVQELPTARGELADDDEPQASPKK</sequence>
<evidence type="ECO:0000313" key="1">
    <source>
        <dbReference type="EMBL" id="KAG5188821.1"/>
    </source>
</evidence>
<comment type="caution">
    <text evidence="1">The sequence shown here is derived from an EMBL/GenBank/DDBJ whole genome shotgun (WGS) entry which is preliminary data.</text>
</comment>
<dbReference type="AlphaFoldDB" id="A0A835Z8Z3"/>
<organism evidence="1 2">
    <name type="scientific">Tribonema minus</name>
    <dbReference type="NCBI Taxonomy" id="303371"/>
    <lineage>
        <taxon>Eukaryota</taxon>
        <taxon>Sar</taxon>
        <taxon>Stramenopiles</taxon>
        <taxon>Ochrophyta</taxon>
        <taxon>PX clade</taxon>
        <taxon>Xanthophyceae</taxon>
        <taxon>Tribonematales</taxon>
        <taxon>Tribonemataceae</taxon>
        <taxon>Tribonema</taxon>
    </lineage>
</organism>
<dbReference type="Proteomes" id="UP000664859">
    <property type="component" value="Unassembled WGS sequence"/>
</dbReference>
<gene>
    <name evidence="1" type="ORF">JKP88DRAFT_233918</name>
</gene>
<keyword evidence="2" id="KW-1185">Reference proteome</keyword>
<reference evidence="1" key="1">
    <citation type="submission" date="2021-02" db="EMBL/GenBank/DDBJ databases">
        <title>First Annotated Genome of the Yellow-green Alga Tribonema minus.</title>
        <authorList>
            <person name="Mahan K.M."/>
        </authorList>
    </citation>
    <scope>NUCLEOTIDE SEQUENCE</scope>
    <source>
        <strain evidence="1">UTEX B ZZ1240</strain>
    </source>
</reference>
<evidence type="ECO:0000313" key="2">
    <source>
        <dbReference type="Proteomes" id="UP000664859"/>
    </source>
</evidence>
<dbReference type="EMBL" id="JAFCMP010000063">
    <property type="protein sequence ID" value="KAG5188821.1"/>
    <property type="molecule type" value="Genomic_DNA"/>
</dbReference>
<protein>
    <submittedName>
        <fullName evidence="1">Uncharacterized protein</fullName>
    </submittedName>
</protein>
<name>A0A835Z8Z3_9STRA</name>
<proteinExistence type="predicted"/>